<evidence type="ECO:0000313" key="2">
    <source>
        <dbReference type="Proteomes" id="UP000309997"/>
    </source>
</evidence>
<reference evidence="1 2" key="1">
    <citation type="journal article" date="2024" name="Plant Biotechnol. J.">
        <title>Genome and CRISPR/Cas9 system of a widespread forest tree (Populus alba) in the world.</title>
        <authorList>
            <person name="Liu Y.J."/>
            <person name="Jiang P.F."/>
            <person name="Han X.M."/>
            <person name="Li X.Y."/>
            <person name="Wang H.M."/>
            <person name="Wang Y.J."/>
            <person name="Wang X.X."/>
            <person name="Zeng Q.Y."/>
        </authorList>
    </citation>
    <scope>NUCLEOTIDE SEQUENCE [LARGE SCALE GENOMIC DNA]</scope>
    <source>
        <strain evidence="2">cv. PAL-ZL1</strain>
    </source>
</reference>
<sequence length="81" mass="9006">MDCSSASRFLRYWVVLVSLLLQKRVVLTSSLVYELINLGSCGVLVIPVVEMQTWVTCTNDSGSSGAMSATSADDIHRRRRR</sequence>
<dbReference type="Proteomes" id="UP000309997">
    <property type="component" value="Unassembled WGS sequence"/>
</dbReference>
<protein>
    <submittedName>
        <fullName evidence="1">Uncharacterized protein</fullName>
    </submittedName>
</protein>
<organism evidence="1 2">
    <name type="scientific">Populus alba</name>
    <name type="common">White poplar</name>
    <dbReference type="NCBI Taxonomy" id="43335"/>
    <lineage>
        <taxon>Eukaryota</taxon>
        <taxon>Viridiplantae</taxon>
        <taxon>Streptophyta</taxon>
        <taxon>Embryophyta</taxon>
        <taxon>Tracheophyta</taxon>
        <taxon>Spermatophyta</taxon>
        <taxon>Magnoliopsida</taxon>
        <taxon>eudicotyledons</taxon>
        <taxon>Gunneridae</taxon>
        <taxon>Pentapetalae</taxon>
        <taxon>rosids</taxon>
        <taxon>fabids</taxon>
        <taxon>Malpighiales</taxon>
        <taxon>Salicaceae</taxon>
        <taxon>Saliceae</taxon>
        <taxon>Populus</taxon>
    </lineage>
</organism>
<proteinExistence type="predicted"/>
<accession>A0ACC4C154</accession>
<gene>
    <name evidence="1" type="ORF">D5086_011814</name>
</gene>
<keyword evidence="2" id="KW-1185">Reference proteome</keyword>
<name>A0ACC4C154_POPAL</name>
<dbReference type="EMBL" id="RCHU02000006">
    <property type="protein sequence ID" value="KAL3584947.1"/>
    <property type="molecule type" value="Genomic_DNA"/>
</dbReference>
<comment type="caution">
    <text evidence="1">The sequence shown here is derived from an EMBL/GenBank/DDBJ whole genome shotgun (WGS) entry which is preliminary data.</text>
</comment>
<evidence type="ECO:0000313" key="1">
    <source>
        <dbReference type="EMBL" id="KAL3584947.1"/>
    </source>
</evidence>